<dbReference type="GeneID" id="301106612"/>
<proteinExistence type="predicted"/>
<dbReference type="RefSeq" id="WP_176112261.1">
    <property type="nucleotide sequence ID" value="NZ_JAALDK010000003.1"/>
</dbReference>
<dbReference type="EMBL" id="JAALDK010000003">
    <property type="protein sequence ID" value="NUY05771.1"/>
    <property type="molecule type" value="Genomic_DNA"/>
</dbReference>
<dbReference type="AlphaFoldDB" id="A0A7Y6K7E7"/>
<accession>A0A7Y6K7E7</accession>
<reference evidence="1 2" key="1">
    <citation type="submission" date="2020-02" db="EMBL/GenBank/DDBJ databases">
        <title>Paraburkholderia simonii sp. nov. and Paraburkholderia youngii sp. nov. Brazilian and Mexican Mimosa-associated rhizobia.</title>
        <authorList>
            <person name="Mavima L."/>
            <person name="Beukes C.W."/>
            <person name="Chan W.Y."/>
            <person name="Palmer M."/>
            <person name="De Meyer S.E."/>
            <person name="James E.K."/>
            <person name="Venter S.N."/>
            <person name="Steenkamp E.T."/>
        </authorList>
    </citation>
    <scope>NUCLEOTIDE SEQUENCE [LARGE SCALE GENOMIC DNA]</scope>
    <source>
        <strain evidence="1 2">JPY169</strain>
    </source>
</reference>
<sequence>MKPIKLRVSRDEAGNLLDDLTAWASTSGIDPGLSTFSTPPTLSSTNSPVVYHVYVGESFFEQFPEWRMFIEQ</sequence>
<evidence type="ECO:0000313" key="2">
    <source>
        <dbReference type="Proteomes" id="UP000594380"/>
    </source>
</evidence>
<comment type="caution">
    <text evidence="1">The sequence shown here is derived from an EMBL/GenBank/DDBJ whole genome shotgun (WGS) entry which is preliminary data.</text>
</comment>
<protein>
    <submittedName>
        <fullName evidence="1">Uncharacterized protein</fullName>
    </submittedName>
</protein>
<organism evidence="1 2">
    <name type="scientific">Paraburkholderia youngii</name>
    <dbReference type="NCBI Taxonomy" id="2782701"/>
    <lineage>
        <taxon>Bacteria</taxon>
        <taxon>Pseudomonadati</taxon>
        <taxon>Pseudomonadota</taxon>
        <taxon>Betaproteobacteria</taxon>
        <taxon>Burkholderiales</taxon>
        <taxon>Burkholderiaceae</taxon>
        <taxon>Paraburkholderia</taxon>
    </lineage>
</organism>
<gene>
    <name evidence="1" type="ORF">G5S42_40495</name>
</gene>
<name>A0A7Y6K7E7_9BURK</name>
<dbReference type="Proteomes" id="UP000594380">
    <property type="component" value="Unassembled WGS sequence"/>
</dbReference>
<evidence type="ECO:0000313" key="1">
    <source>
        <dbReference type="EMBL" id="NUY05771.1"/>
    </source>
</evidence>